<comment type="caution">
    <text evidence="2">The sequence shown here is derived from an EMBL/GenBank/DDBJ whole genome shotgun (WGS) entry which is preliminary data.</text>
</comment>
<dbReference type="EMBL" id="VAVZ01000005">
    <property type="protein sequence ID" value="TLP99578.1"/>
    <property type="molecule type" value="Genomic_DNA"/>
</dbReference>
<name>A0A5R9BG81_9MICC</name>
<evidence type="ECO:0000313" key="2">
    <source>
        <dbReference type="EMBL" id="TLP99578.1"/>
    </source>
</evidence>
<reference evidence="2 3" key="1">
    <citation type="submission" date="2019-05" db="EMBL/GenBank/DDBJ databases">
        <title>Nesterenkonia sp. GY074 isolated from the Southern Atlantic Ocean.</title>
        <authorList>
            <person name="Zhang G."/>
        </authorList>
    </citation>
    <scope>NUCLEOTIDE SEQUENCE [LARGE SCALE GENOMIC DNA]</scope>
    <source>
        <strain evidence="2 3">GY074</strain>
    </source>
</reference>
<evidence type="ECO:0000259" key="1">
    <source>
        <dbReference type="Pfam" id="PF13354"/>
    </source>
</evidence>
<dbReference type="Proteomes" id="UP000310458">
    <property type="component" value="Unassembled WGS sequence"/>
</dbReference>
<dbReference type="InterPro" id="IPR045155">
    <property type="entry name" value="Beta-lactam_cat"/>
</dbReference>
<dbReference type="SUPFAM" id="SSF56601">
    <property type="entry name" value="beta-lactamase/transpeptidase-like"/>
    <property type="match status" value="1"/>
</dbReference>
<dbReference type="GO" id="GO:0046677">
    <property type="term" value="P:response to antibiotic"/>
    <property type="evidence" value="ECO:0007669"/>
    <property type="project" value="InterPro"/>
</dbReference>
<evidence type="ECO:0000313" key="3">
    <source>
        <dbReference type="Proteomes" id="UP000310458"/>
    </source>
</evidence>
<accession>A0A5R9BG81</accession>
<dbReference type="PANTHER" id="PTHR35333:SF5">
    <property type="entry name" value="CONSERVED LIPOPROTEIN LPQF-RELATED"/>
    <property type="match status" value="1"/>
</dbReference>
<dbReference type="AlphaFoldDB" id="A0A5R9BG81"/>
<feature type="domain" description="Beta-lactamase class A catalytic" evidence="1">
    <location>
        <begin position="39"/>
        <end position="161"/>
    </location>
</feature>
<gene>
    <name evidence="2" type="ORF">FEF26_02965</name>
</gene>
<dbReference type="Pfam" id="PF13354">
    <property type="entry name" value="Beta-lactamase2"/>
    <property type="match status" value="1"/>
</dbReference>
<protein>
    <recommendedName>
        <fullName evidence="1">Beta-lactamase class A catalytic domain-containing protein</fullName>
    </recommendedName>
</protein>
<dbReference type="PANTHER" id="PTHR35333">
    <property type="entry name" value="BETA-LACTAMASE"/>
    <property type="match status" value="1"/>
</dbReference>
<dbReference type="Gene3D" id="3.40.710.10">
    <property type="entry name" value="DD-peptidase/beta-lactamase superfamily"/>
    <property type="match status" value="1"/>
</dbReference>
<dbReference type="InterPro" id="IPR000871">
    <property type="entry name" value="Beta-lactam_class-A"/>
</dbReference>
<dbReference type="GO" id="GO:0030655">
    <property type="term" value="P:beta-lactam antibiotic catabolic process"/>
    <property type="evidence" value="ECO:0007669"/>
    <property type="project" value="InterPro"/>
</dbReference>
<proteinExistence type="predicted"/>
<dbReference type="OrthoDB" id="108135at2"/>
<dbReference type="GO" id="GO:0008800">
    <property type="term" value="F:beta-lactamase activity"/>
    <property type="evidence" value="ECO:0007669"/>
    <property type="project" value="InterPro"/>
</dbReference>
<dbReference type="InterPro" id="IPR012338">
    <property type="entry name" value="Beta-lactam/transpept-like"/>
</dbReference>
<sequence length="314" mass="34509">MRGSFQQEVPELPEAATSFDELEDRIDELPGDAKLLVVEDGEELLSVGSGDPTGVGSVFKLWVLLALVEAVEEGDTSWDETLELGQEHMSLPSGELQLEEPGFEISVRDASQAMIEKSDNTATDLLIRHVGRDAVEEAIDASGHHQPELMRPLMTTREVFQLRWEHEALGQEYTESDEDRQYAILEELAQKPFELAPEEVEVDDGAARGLEWFATPGDVAAVYQELESLSGDHHQLREILGANPAVVADRPWWDDLAFKGGSSPGVLAASWHAVSDDGTSRTVVLQVSGEPEMVHEAELEYWSLAEGPLTLDAP</sequence>
<keyword evidence="3" id="KW-1185">Reference proteome</keyword>
<organism evidence="2 3">
    <name type="scientific">Nesterenkonia salmonea</name>
    <dbReference type="NCBI Taxonomy" id="1804987"/>
    <lineage>
        <taxon>Bacteria</taxon>
        <taxon>Bacillati</taxon>
        <taxon>Actinomycetota</taxon>
        <taxon>Actinomycetes</taxon>
        <taxon>Micrococcales</taxon>
        <taxon>Micrococcaceae</taxon>
        <taxon>Nesterenkonia</taxon>
    </lineage>
</organism>